<reference evidence="7 8" key="1">
    <citation type="submission" date="2022-11" db="EMBL/GenBank/DDBJ databases">
        <title>Viruses from the air-sea interface of a natural surface slick.</title>
        <authorList>
            <person name="Rahlff J."/>
            <person name="Holmfeldt K."/>
        </authorList>
    </citation>
    <scope>NUCLEOTIDE SEQUENCE [LARGE SCALE GENOMIC DNA]</scope>
    <source>
        <strain evidence="7 8">SMS4</strain>
    </source>
</reference>
<dbReference type="PROSITE" id="PS51352">
    <property type="entry name" value="THIOREDOXIN_2"/>
    <property type="match status" value="1"/>
</dbReference>
<dbReference type="Gene3D" id="1.10.40.80">
    <property type="match status" value="1"/>
</dbReference>
<dbReference type="Gene3D" id="3.40.30.10">
    <property type="entry name" value="Glutaredoxin"/>
    <property type="match status" value="1"/>
</dbReference>
<evidence type="ECO:0000256" key="4">
    <source>
        <dbReference type="ARBA" id="ARBA00023157"/>
    </source>
</evidence>
<proteinExistence type="inferred from homology"/>
<dbReference type="InterPro" id="IPR012336">
    <property type="entry name" value="Thioredoxin-like_fold"/>
</dbReference>
<name>A0ABT9HUY2_9GAMM</name>
<comment type="similarity">
    <text evidence="1">Belongs to the thioredoxin family. DsbA subfamily.</text>
</comment>
<keyword evidence="4" id="KW-1015">Disulfide bond</keyword>
<organism evidence="7 8">
    <name type="scientific">Rheinheimera baltica</name>
    <dbReference type="NCBI Taxonomy" id="67576"/>
    <lineage>
        <taxon>Bacteria</taxon>
        <taxon>Pseudomonadati</taxon>
        <taxon>Pseudomonadota</taxon>
        <taxon>Gammaproteobacteria</taxon>
        <taxon>Chromatiales</taxon>
        <taxon>Chromatiaceae</taxon>
        <taxon>Rheinheimera</taxon>
    </lineage>
</organism>
<keyword evidence="8" id="KW-1185">Reference proteome</keyword>
<keyword evidence="5" id="KW-0676">Redox-active center</keyword>
<evidence type="ECO:0000259" key="6">
    <source>
        <dbReference type="PROSITE" id="PS51352"/>
    </source>
</evidence>
<evidence type="ECO:0000313" key="7">
    <source>
        <dbReference type="EMBL" id="MDP5134937.1"/>
    </source>
</evidence>
<dbReference type="InterPro" id="IPR013766">
    <property type="entry name" value="Thioredoxin_domain"/>
</dbReference>
<evidence type="ECO:0000256" key="2">
    <source>
        <dbReference type="ARBA" id="ARBA00022729"/>
    </source>
</evidence>
<comment type="caution">
    <text evidence="7">The sequence shown here is derived from an EMBL/GenBank/DDBJ whole genome shotgun (WGS) entry which is preliminary data.</text>
</comment>
<keyword evidence="2" id="KW-0732">Signal</keyword>
<evidence type="ECO:0000256" key="5">
    <source>
        <dbReference type="ARBA" id="ARBA00023284"/>
    </source>
</evidence>
<evidence type="ECO:0000256" key="1">
    <source>
        <dbReference type="ARBA" id="ARBA00005791"/>
    </source>
</evidence>
<feature type="domain" description="Thioredoxin" evidence="6">
    <location>
        <begin position="5"/>
        <end position="237"/>
    </location>
</feature>
<evidence type="ECO:0000256" key="3">
    <source>
        <dbReference type="ARBA" id="ARBA00023002"/>
    </source>
</evidence>
<dbReference type="InterPro" id="IPR036249">
    <property type="entry name" value="Thioredoxin-like_sf"/>
</dbReference>
<protein>
    <submittedName>
        <fullName evidence="7">Thioredoxin domain-containing protein</fullName>
    </submittedName>
</protein>
<dbReference type="PANTHER" id="PTHR13887">
    <property type="entry name" value="GLUTATHIONE S-TRANSFERASE KAPPA"/>
    <property type="match status" value="1"/>
</dbReference>
<evidence type="ECO:0000313" key="8">
    <source>
        <dbReference type="Proteomes" id="UP001231109"/>
    </source>
</evidence>
<dbReference type="RefSeq" id="WP_305973730.1">
    <property type="nucleotide sequence ID" value="NZ_JAPJDZ010000004.1"/>
</dbReference>
<dbReference type="EMBL" id="JAPJDZ010000004">
    <property type="protein sequence ID" value="MDP5134937.1"/>
    <property type="molecule type" value="Genomic_DNA"/>
</dbReference>
<dbReference type="Pfam" id="PF13462">
    <property type="entry name" value="Thioredoxin_4"/>
    <property type="match status" value="1"/>
</dbReference>
<gene>
    <name evidence="7" type="ORF">ORJ04_03125</name>
</gene>
<keyword evidence="3" id="KW-0560">Oxidoreductase</keyword>
<dbReference type="Proteomes" id="UP001231109">
    <property type="component" value="Unassembled WGS sequence"/>
</dbReference>
<dbReference type="SUPFAM" id="SSF52833">
    <property type="entry name" value="Thioredoxin-like"/>
    <property type="match status" value="1"/>
</dbReference>
<sequence>MLNKLSFALCALSFSLIAEPVSTEQELAALKAEVAQLKEIQRVMARTVGLGELVRPESLIIQGAELIGSESAKYVLMEFTDLHCPYCAKYNTEVYPEIKQTYVDKGELLYASYDFPLLKLHPNAGYAALMKRCAGIQGKYSEAKDELFRSAAAFDEPYIKTFPVEMGLDVEKFDACLEDSATHSKIASSIQYAEMLGFKSTPVFVLGLRKENTVVDYKIVNGVLTVERLKALMQELN</sequence>
<dbReference type="PANTHER" id="PTHR13887:SF14">
    <property type="entry name" value="DISULFIDE BOND FORMATION PROTEIN D"/>
    <property type="match status" value="1"/>
</dbReference>
<accession>A0ABT9HUY2</accession>